<name>A0A2U8VXW2_9HYPH</name>
<dbReference type="NCBIfam" id="TIGR01244">
    <property type="entry name" value="TIGR01244 family sulfur transferase"/>
    <property type="match status" value="1"/>
</dbReference>
<reference evidence="3 4" key="1">
    <citation type="submission" date="2018-05" db="EMBL/GenBank/DDBJ databases">
        <title>Complete Genome Sequence of Methylobacterium sp. 17Sr1-43.</title>
        <authorList>
            <person name="Srinivasan S."/>
        </authorList>
    </citation>
    <scope>NUCLEOTIDE SEQUENCE [LARGE SCALE GENOMIC DNA]</scope>
    <source>
        <strain evidence="3 4">17Sr1-43</strain>
    </source>
</reference>
<dbReference type="CDD" id="cd14503">
    <property type="entry name" value="PTP-bact"/>
    <property type="match status" value="1"/>
</dbReference>
<dbReference type="RefSeq" id="WP_109953770.1">
    <property type="nucleotide sequence ID" value="NZ_CP029551.1"/>
</dbReference>
<dbReference type="OrthoDB" id="9805710at2"/>
<proteinExistence type="predicted"/>
<dbReference type="Gene3D" id="3.90.190.10">
    <property type="entry name" value="Protein tyrosine phosphatase superfamily"/>
    <property type="match status" value="1"/>
</dbReference>
<feature type="region of interest" description="Disordered" evidence="1">
    <location>
        <begin position="34"/>
        <end position="54"/>
    </location>
</feature>
<evidence type="ECO:0000256" key="1">
    <source>
        <dbReference type="SAM" id="MobiDB-lite"/>
    </source>
</evidence>
<sequence length="141" mass="14964">MKITPVTDKLSVADQPSEAEIAALSERGVRLVINNRPDGEEASQPGSAAERRAAEGAGMAYLDLPVTGPTITREAAQRFHEAVEASPGPVLAHCRGGTRSLTLWVIGEVLAGRMRREDVRAFGAERGFDLSGVVAWLDANA</sequence>
<organism evidence="3 4">
    <name type="scientific">Methylobacterium radiodurans</name>
    <dbReference type="NCBI Taxonomy" id="2202828"/>
    <lineage>
        <taxon>Bacteria</taxon>
        <taxon>Pseudomonadati</taxon>
        <taxon>Pseudomonadota</taxon>
        <taxon>Alphaproteobacteria</taxon>
        <taxon>Hyphomicrobiales</taxon>
        <taxon>Methylobacteriaceae</taxon>
        <taxon>Methylobacterium</taxon>
    </lineage>
</organism>
<dbReference type="SUPFAM" id="SSF52799">
    <property type="entry name" value="(Phosphotyrosine protein) phosphatases II"/>
    <property type="match status" value="1"/>
</dbReference>
<keyword evidence="4" id="KW-1185">Reference proteome</keyword>
<dbReference type="EMBL" id="CP029551">
    <property type="protein sequence ID" value="AWN38614.1"/>
    <property type="molecule type" value="Genomic_DNA"/>
</dbReference>
<dbReference type="Proteomes" id="UP000246058">
    <property type="component" value="Chromosome"/>
</dbReference>
<dbReference type="AlphaFoldDB" id="A0A2U8VXW2"/>
<dbReference type="Pfam" id="PF04273">
    <property type="entry name" value="BLH_phosphatase"/>
    <property type="match status" value="1"/>
</dbReference>
<evidence type="ECO:0000259" key="2">
    <source>
        <dbReference type="Pfam" id="PF04273"/>
    </source>
</evidence>
<evidence type="ECO:0000313" key="4">
    <source>
        <dbReference type="Proteomes" id="UP000246058"/>
    </source>
</evidence>
<gene>
    <name evidence="3" type="ORF">DK427_25185</name>
</gene>
<dbReference type="InterPro" id="IPR005939">
    <property type="entry name" value="BLH_phosphatase-like"/>
</dbReference>
<accession>A0A2U8VXW2</accession>
<evidence type="ECO:0000313" key="3">
    <source>
        <dbReference type="EMBL" id="AWN38614.1"/>
    </source>
</evidence>
<feature type="domain" description="Beta-lactamase hydrolase-like protein phosphatase-like" evidence="2">
    <location>
        <begin position="6"/>
        <end position="110"/>
    </location>
</feature>
<dbReference type="InterPro" id="IPR029021">
    <property type="entry name" value="Prot-tyrosine_phosphatase-like"/>
</dbReference>
<dbReference type="GO" id="GO:0016787">
    <property type="term" value="F:hydrolase activity"/>
    <property type="evidence" value="ECO:0007669"/>
    <property type="project" value="InterPro"/>
</dbReference>
<dbReference type="KEGG" id="meti:DK427_25185"/>
<protein>
    <submittedName>
        <fullName evidence="3">TIGR01244 family phosphatase</fullName>
    </submittedName>
</protein>